<reference evidence="3" key="2">
    <citation type="submission" date="2020-05" db="UniProtKB">
        <authorList>
            <consortium name="EnsemblMetazoa"/>
        </authorList>
    </citation>
    <scope>IDENTIFICATION</scope>
    <source>
        <strain evidence="3">maculatus3</strain>
    </source>
</reference>
<feature type="region of interest" description="Disordered" evidence="2">
    <location>
        <begin position="185"/>
        <end position="209"/>
    </location>
</feature>
<evidence type="ECO:0000313" key="4">
    <source>
        <dbReference type="Proteomes" id="UP000075901"/>
    </source>
</evidence>
<dbReference type="GO" id="GO:0097157">
    <property type="term" value="F:pre-mRNA intronic binding"/>
    <property type="evidence" value="ECO:0007669"/>
    <property type="project" value="TreeGrafter"/>
</dbReference>
<evidence type="ECO:0008006" key="5">
    <source>
        <dbReference type="Google" id="ProtNLM"/>
    </source>
</evidence>
<proteinExistence type="predicted"/>
<dbReference type="InterPro" id="IPR035979">
    <property type="entry name" value="RBD_domain_sf"/>
</dbReference>
<keyword evidence="1" id="KW-0694">RNA-binding</keyword>
<evidence type="ECO:0000256" key="2">
    <source>
        <dbReference type="SAM" id="MobiDB-lite"/>
    </source>
</evidence>
<dbReference type="PANTHER" id="PTHR16105:SF0">
    <property type="entry name" value="RNA-BINDING REGION-CONTAINING PROTEIN 3"/>
    <property type="match status" value="1"/>
</dbReference>
<dbReference type="SUPFAM" id="SSF54928">
    <property type="entry name" value="RNA-binding domain, RBD"/>
    <property type="match status" value="1"/>
</dbReference>
<protein>
    <recommendedName>
        <fullName evidence="5">RRM domain-containing protein</fullName>
    </recommendedName>
</protein>
<dbReference type="Proteomes" id="UP000075901">
    <property type="component" value="Unassembled WGS sequence"/>
</dbReference>
<evidence type="ECO:0000313" key="3">
    <source>
        <dbReference type="EnsemblMetazoa" id="AMAM018218-PA"/>
    </source>
</evidence>
<reference evidence="4" key="1">
    <citation type="submission" date="2013-09" db="EMBL/GenBank/DDBJ databases">
        <title>The Genome Sequence of Anopheles maculatus species B.</title>
        <authorList>
            <consortium name="The Broad Institute Genomics Platform"/>
            <person name="Neafsey D.E."/>
            <person name="Besansky N."/>
            <person name="Howell P."/>
            <person name="Walton C."/>
            <person name="Young S.K."/>
            <person name="Zeng Q."/>
            <person name="Gargeya S."/>
            <person name="Fitzgerald M."/>
            <person name="Haas B."/>
            <person name="Abouelleil A."/>
            <person name="Allen A.W."/>
            <person name="Alvarado L."/>
            <person name="Arachchi H.M."/>
            <person name="Berlin A.M."/>
            <person name="Chapman S.B."/>
            <person name="Gainer-Dewar J."/>
            <person name="Goldberg J."/>
            <person name="Griggs A."/>
            <person name="Gujja S."/>
            <person name="Hansen M."/>
            <person name="Howarth C."/>
            <person name="Imamovic A."/>
            <person name="Ireland A."/>
            <person name="Larimer J."/>
            <person name="McCowan C."/>
            <person name="Murphy C."/>
            <person name="Pearson M."/>
            <person name="Poon T.W."/>
            <person name="Priest M."/>
            <person name="Roberts A."/>
            <person name="Saif S."/>
            <person name="Shea T."/>
            <person name="Sisk P."/>
            <person name="Sykes S."/>
            <person name="Wortman J."/>
            <person name="Nusbaum C."/>
            <person name="Birren B."/>
        </authorList>
    </citation>
    <scope>NUCLEOTIDE SEQUENCE [LARGE SCALE GENOMIC DNA]</scope>
    <source>
        <strain evidence="4">maculatus3</strain>
    </source>
</reference>
<accession>A0A182T2C2</accession>
<feature type="region of interest" description="Disordered" evidence="2">
    <location>
        <begin position="224"/>
        <end position="246"/>
    </location>
</feature>
<evidence type="ECO:0000256" key="1">
    <source>
        <dbReference type="ARBA" id="ARBA00022884"/>
    </source>
</evidence>
<keyword evidence="4" id="KW-1185">Reference proteome</keyword>
<organism evidence="3 4">
    <name type="scientific">Anopheles maculatus</name>
    <dbReference type="NCBI Taxonomy" id="74869"/>
    <lineage>
        <taxon>Eukaryota</taxon>
        <taxon>Metazoa</taxon>
        <taxon>Ecdysozoa</taxon>
        <taxon>Arthropoda</taxon>
        <taxon>Hexapoda</taxon>
        <taxon>Insecta</taxon>
        <taxon>Pterygota</taxon>
        <taxon>Neoptera</taxon>
        <taxon>Endopterygota</taxon>
        <taxon>Diptera</taxon>
        <taxon>Nematocera</taxon>
        <taxon>Culicoidea</taxon>
        <taxon>Culicidae</taxon>
        <taxon>Anophelinae</taxon>
        <taxon>Anopheles</taxon>
        <taxon>Anopheles maculatus group</taxon>
    </lineage>
</organism>
<dbReference type="EnsemblMetazoa" id="AMAM018218-RA">
    <property type="protein sequence ID" value="AMAM018218-PA"/>
    <property type="gene ID" value="AMAM018218"/>
</dbReference>
<dbReference type="GO" id="GO:0000398">
    <property type="term" value="P:mRNA splicing, via spliceosome"/>
    <property type="evidence" value="ECO:0007669"/>
    <property type="project" value="TreeGrafter"/>
</dbReference>
<feature type="compositionally biased region" description="Acidic residues" evidence="2">
    <location>
        <begin position="189"/>
        <end position="199"/>
    </location>
</feature>
<name>A0A182T2C2_9DIPT</name>
<dbReference type="AlphaFoldDB" id="A0A182T2C2"/>
<dbReference type="GO" id="GO:0030626">
    <property type="term" value="F:U12 snRNA binding"/>
    <property type="evidence" value="ECO:0007669"/>
    <property type="project" value="TreeGrafter"/>
</dbReference>
<dbReference type="PANTHER" id="PTHR16105">
    <property type="entry name" value="RNA-BINDING REGION-CONTAINING PROTEIN 3"/>
    <property type="match status" value="1"/>
</dbReference>
<dbReference type="GO" id="GO:0005689">
    <property type="term" value="C:U12-type spliceosomal complex"/>
    <property type="evidence" value="ECO:0007669"/>
    <property type="project" value="TreeGrafter"/>
</dbReference>
<sequence length="246" mass="27537">MASIALRIFNFPPIFSSVDVREFLHLFGLETVRFIKRRNTDGAIVSVDNESEARLVIARLHQLLIKTHRLKVEYTDEAEASSSNCCSVSKDATRSRVMATPEQRCFSLGFDSFPPPHLSYRYPKCSPVVIENISNELASNTAFYYQTLHLMNKMNLTPPFESRQKPEAIVPIMEGRPEDRFATQTAALSDEESELESDSEMGSVGGKAKATSSVIKRTMKVVNYDPTSAEPQTVAPKSQKKAKLEI</sequence>
<dbReference type="VEuPathDB" id="VectorBase:AMAM018218"/>
<dbReference type="InterPro" id="IPR045164">
    <property type="entry name" value="RBM41/RNPC3"/>
</dbReference>